<dbReference type="EC" id="3.1.3.73" evidence="1"/>
<protein>
    <recommendedName>
        <fullName evidence="1">Alpha-ribazole phosphatase</fullName>
        <ecNumber evidence="1">3.1.3.73</ecNumber>
    </recommendedName>
</protein>
<dbReference type="RefSeq" id="WP_102610972.1">
    <property type="nucleotide sequence ID" value="NZ_CADIKD010000009.1"/>
</dbReference>
<dbReference type="InterPro" id="IPR017578">
    <property type="entry name" value="Ribazole_CobC"/>
</dbReference>
<evidence type="ECO:0000313" key="2">
    <source>
        <dbReference type="EMBL" id="PMS22941.1"/>
    </source>
</evidence>
<evidence type="ECO:0000256" key="1">
    <source>
        <dbReference type="NCBIfam" id="TIGR03162"/>
    </source>
</evidence>
<dbReference type="AlphaFoldDB" id="A0A2N7W0P2"/>
<keyword evidence="3" id="KW-1185">Reference proteome</keyword>
<dbReference type="InterPro" id="IPR013078">
    <property type="entry name" value="His_Pase_superF_clade-1"/>
</dbReference>
<dbReference type="PANTHER" id="PTHR48100">
    <property type="entry name" value="BROAD-SPECIFICITY PHOSPHATASE YOR283W-RELATED"/>
    <property type="match status" value="1"/>
</dbReference>
<dbReference type="Proteomes" id="UP000235347">
    <property type="component" value="Unassembled WGS sequence"/>
</dbReference>
<dbReference type="InterPro" id="IPR029033">
    <property type="entry name" value="His_PPase_superfam"/>
</dbReference>
<organism evidence="2 3">
    <name type="scientific">Trinickia soli</name>
    <dbReference type="NCBI Taxonomy" id="380675"/>
    <lineage>
        <taxon>Bacteria</taxon>
        <taxon>Pseudomonadati</taxon>
        <taxon>Pseudomonadota</taxon>
        <taxon>Betaproteobacteria</taxon>
        <taxon>Burkholderiales</taxon>
        <taxon>Burkholderiaceae</taxon>
        <taxon>Trinickia</taxon>
    </lineage>
</organism>
<dbReference type="InterPro" id="IPR050275">
    <property type="entry name" value="PGM_Phosphatase"/>
</dbReference>
<dbReference type="SUPFAM" id="SSF53254">
    <property type="entry name" value="Phosphoglycerate mutase-like"/>
    <property type="match status" value="1"/>
</dbReference>
<reference evidence="2 3" key="1">
    <citation type="submission" date="2018-01" db="EMBL/GenBank/DDBJ databases">
        <title>Whole genome analyses suggest that Burkholderia sensu lato contains two further novel genera in the rhizoxinica-symbiotica group Mycetohabitans gen. nov., and Trinickia gen. nov.: implications for the evolution of diazotrophy and nodulation in the Burkholderiaceae.</title>
        <authorList>
            <person name="Estrada-de los Santos P."/>
            <person name="Palmer M."/>
            <person name="Chavez-Ramirez B."/>
            <person name="Beukes C."/>
            <person name="Steenkamp E.T."/>
            <person name="Hirsch A.M."/>
            <person name="Manyaka P."/>
            <person name="Maluk M."/>
            <person name="Lafos M."/>
            <person name="Crook M."/>
            <person name="Gross E."/>
            <person name="Simon M.F."/>
            <person name="Bueno dos Reis Junior F."/>
            <person name="Poole P.S."/>
            <person name="Venter S.N."/>
            <person name="James E.K."/>
        </authorList>
    </citation>
    <scope>NUCLEOTIDE SEQUENCE [LARGE SCALE GENOMIC DNA]</scope>
    <source>
        <strain evidence="2 3">GP25-8</strain>
    </source>
</reference>
<dbReference type="EMBL" id="PNYB01000013">
    <property type="protein sequence ID" value="PMS22941.1"/>
    <property type="molecule type" value="Genomic_DNA"/>
</dbReference>
<dbReference type="NCBIfam" id="TIGR03162">
    <property type="entry name" value="ribazole_cobC"/>
    <property type="match status" value="1"/>
</dbReference>
<name>A0A2N7W0P2_9BURK</name>
<dbReference type="GO" id="GO:0043755">
    <property type="term" value="F:alpha-ribazole phosphatase activity"/>
    <property type="evidence" value="ECO:0007669"/>
    <property type="project" value="UniProtKB-UniRule"/>
</dbReference>
<dbReference type="SMART" id="SM00855">
    <property type="entry name" value="PGAM"/>
    <property type="match status" value="1"/>
</dbReference>
<evidence type="ECO:0000313" key="3">
    <source>
        <dbReference type="Proteomes" id="UP000235347"/>
    </source>
</evidence>
<gene>
    <name evidence="2" type="primary">cobC</name>
    <name evidence="2" type="ORF">C0Z19_16685</name>
</gene>
<dbReference type="GO" id="GO:0009236">
    <property type="term" value="P:cobalamin biosynthetic process"/>
    <property type="evidence" value="ECO:0007669"/>
    <property type="project" value="UniProtKB-UniRule"/>
</dbReference>
<dbReference type="Pfam" id="PF00300">
    <property type="entry name" value="His_Phos_1"/>
    <property type="match status" value="1"/>
</dbReference>
<accession>A0A2N7W0P2</accession>
<comment type="caution">
    <text evidence="2">The sequence shown here is derived from an EMBL/GenBank/DDBJ whole genome shotgun (WGS) entry which is preliminary data.</text>
</comment>
<proteinExistence type="predicted"/>
<sequence>MDLVLIRHPPPAIDASICYGRTDVPLAVDADESASAIAGRLAALGVPSPQQLTTSPLQRCAHLAGGLARHFDCLVGVDARLQEIDFGAWEGQRWDAIDRAALDAWAADLRHARMHGGESVEQFEARVGGWLELWRATTTAPTSHVHAVTHAGVMRMIASLALGKPLEETLKWPLEMGAVVWLRRDPGGQGWRLLHWNV</sequence>
<dbReference type="Gene3D" id="3.40.50.1240">
    <property type="entry name" value="Phosphoglycerate mutase-like"/>
    <property type="match status" value="1"/>
</dbReference>
<dbReference type="CDD" id="cd07067">
    <property type="entry name" value="HP_PGM_like"/>
    <property type="match status" value="1"/>
</dbReference>